<dbReference type="CDD" id="cd07205">
    <property type="entry name" value="Pat_PNPLA6_PNPLA7_NTE1_like"/>
    <property type="match status" value="1"/>
</dbReference>
<name>A0A4R3KQM3_9SPHI</name>
<organism evidence="6 7">
    <name type="scientific">Anseongella ginsenosidimutans</name>
    <dbReference type="NCBI Taxonomy" id="496056"/>
    <lineage>
        <taxon>Bacteria</taxon>
        <taxon>Pseudomonadati</taxon>
        <taxon>Bacteroidota</taxon>
        <taxon>Sphingobacteriia</taxon>
        <taxon>Sphingobacteriales</taxon>
        <taxon>Sphingobacteriaceae</taxon>
        <taxon>Anseongella</taxon>
    </lineage>
</organism>
<keyword evidence="1 4" id="KW-0378">Hydrolase</keyword>
<dbReference type="AlphaFoldDB" id="A0A4R3KQM3"/>
<evidence type="ECO:0000256" key="2">
    <source>
        <dbReference type="ARBA" id="ARBA00022963"/>
    </source>
</evidence>
<evidence type="ECO:0000313" key="6">
    <source>
        <dbReference type="EMBL" id="TCS86887.1"/>
    </source>
</evidence>
<dbReference type="InterPro" id="IPR002641">
    <property type="entry name" value="PNPLA_dom"/>
</dbReference>
<comment type="caution">
    <text evidence="6">The sequence shown here is derived from an EMBL/GenBank/DDBJ whole genome shotgun (WGS) entry which is preliminary data.</text>
</comment>
<dbReference type="InterPro" id="IPR050301">
    <property type="entry name" value="NTE"/>
</dbReference>
<comment type="caution">
    <text evidence="4">Lacks conserved residue(s) required for the propagation of feature annotation.</text>
</comment>
<feature type="short sequence motif" description="GXSXG" evidence="4">
    <location>
        <begin position="53"/>
        <end position="57"/>
    </location>
</feature>
<keyword evidence="2 4" id="KW-0442">Lipid degradation</keyword>
<dbReference type="OrthoDB" id="9770965at2"/>
<dbReference type="GO" id="GO:0016787">
    <property type="term" value="F:hydrolase activity"/>
    <property type="evidence" value="ECO:0007669"/>
    <property type="project" value="UniProtKB-UniRule"/>
</dbReference>
<dbReference type="PANTHER" id="PTHR14226">
    <property type="entry name" value="NEUROPATHY TARGET ESTERASE/SWISS CHEESE D.MELANOGASTER"/>
    <property type="match status" value="1"/>
</dbReference>
<reference evidence="6 7" key="1">
    <citation type="submission" date="2019-03" db="EMBL/GenBank/DDBJ databases">
        <title>Genomic Encyclopedia of Type Strains, Phase IV (KMG-IV): sequencing the most valuable type-strain genomes for metagenomic binning, comparative biology and taxonomic classification.</title>
        <authorList>
            <person name="Goeker M."/>
        </authorList>
    </citation>
    <scope>NUCLEOTIDE SEQUENCE [LARGE SCALE GENOMIC DNA]</scope>
    <source>
        <strain evidence="6 7">DSM 21100</strain>
    </source>
</reference>
<keyword evidence="7" id="KW-1185">Reference proteome</keyword>
<sequence>MKGLIGRLFFRRSGKEPQRVALVLSGGGARAWAHIGLLKALEEEGIYPEVVSGVSAGAIVGAMYASGRSADETLEIVQKTDMFKILRKGLFSFMAGAFSSLGHLQQQLEVFLPDNSFGSLQRKLFITTVNLNTGRVEIFDSGELHKPIMASCAVPLLFAPVKMGEYLYADGGVLNNLPVEPLLGQGYKIIGSNVVSPSLNMRLDGFRSVSMRSFELVSYKGIEDKAGLCDVMLTYEGLENYNIFRFAAARQIVDLGYKSARKQMDLLLAKLK</sequence>
<feature type="short sequence motif" description="DGA/G" evidence="4">
    <location>
        <begin position="170"/>
        <end position="172"/>
    </location>
</feature>
<dbReference type="Pfam" id="PF01734">
    <property type="entry name" value="Patatin"/>
    <property type="match status" value="1"/>
</dbReference>
<evidence type="ECO:0000256" key="4">
    <source>
        <dbReference type="PROSITE-ProRule" id="PRU01161"/>
    </source>
</evidence>
<evidence type="ECO:0000256" key="3">
    <source>
        <dbReference type="ARBA" id="ARBA00023098"/>
    </source>
</evidence>
<dbReference type="PROSITE" id="PS51635">
    <property type="entry name" value="PNPLA"/>
    <property type="match status" value="1"/>
</dbReference>
<feature type="domain" description="PNPLA" evidence="5">
    <location>
        <begin position="22"/>
        <end position="183"/>
    </location>
</feature>
<evidence type="ECO:0000313" key="7">
    <source>
        <dbReference type="Proteomes" id="UP000295807"/>
    </source>
</evidence>
<gene>
    <name evidence="6" type="ORF">EDD80_106198</name>
</gene>
<dbReference type="InterPro" id="IPR016035">
    <property type="entry name" value="Acyl_Trfase/lysoPLipase"/>
</dbReference>
<dbReference type="GO" id="GO:0016042">
    <property type="term" value="P:lipid catabolic process"/>
    <property type="evidence" value="ECO:0007669"/>
    <property type="project" value="UniProtKB-UniRule"/>
</dbReference>
<accession>A0A4R3KQM3</accession>
<dbReference type="Proteomes" id="UP000295807">
    <property type="component" value="Unassembled WGS sequence"/>
</dbReference>
<protein>
    <submittedName>
        <fullName evidence="6">NTE family protein</fullName>
    </submittedName>
</protein>
<dbReference type="SUPFAM" id="SSF52151">
    <property type="entry name" value="FabD/lysophospholipase-like"/>
    <property type="match status" value="1"/>
</dbReference>
<proteinExistence type="predicted"/>
<keyword evidence="3 4" id="KW-0443">Lipid metabolism</keyword>
<dbReference type="EMBL" id="SMAD01000006">
    <property type="protein sequence ID" value="TCS86887.1"/>
    <property type="molecule type" value="Genomic_DNA"/>
</dbReference>
<feature type="active site" description="Nucleophile" evidence="4">
    <location>
        <position position="55"/>
    </location>
</feature>
<dbReference type="PANTHER" id="PTHR14226:SF78">
    <property type="entry name" value="SLR0060 PROTEIN"/>
    <property type="match status" value="1"/>
</dbReference>
<evidence type="ECO:0000256" key="1">
    <source>
        <dbReference type="ARBA" id="ARBA00022801"/>
    </source>
</evidence>
<feature type="active site" description="Proton acceptor" evidence="4">
    <location>
        <position position="170"/>
    </location>
</feature>
<dbReference type="RefSeq" id="WP_132129441.1">
    <property type="nucleotide sequence ID" value="NZ_CP042432.1"/>
</dbReference>
<evidence type="ECO:0000259" key="5">
    <source>
        <dbReference type="PROSITE" id="PS51635"/>
    </source>
</evidence>
<dbReference type="Gene3D" id="3.40.1090.10">
    <property type="entry name" value="Cytosolic phospholipase A2 catalytic domain"/>
    <property type="match status" value="2"/>
</dbReference>